<dbReference type="PaxDb" id="4113-PGSC0003DMT400086079"/>
<feature type="compositionally biased region" description="Basic residues" evidence="1">
    <location>
        <begin position="92"/>
        <end position="102"/>
    </location>
</feature>
<name>M1DAY0_SOLTU</name>
<organism evidence="2 3">
    <name type="scientific">Solanum tuberosum</name>
    <name type="common">Potato</name>
    <dbReference type="NCBI Taxonomy" id="4113"/>
    <lineage>
        <taxon>Eukaryota</taxon>
        <taxon>Viridiplantae</taxon>
        <taxon>Streptophyta</taxon>
        <taxon>Embryophyta</taxon>
        <taxon>Tracheophyta</taxon>
        <taxon>Spermatophyta</taxon>
        <taxon>Magnoliopsida</taxon>
        <taxon>eudicotyledons</taxon>
        <taxon>Gunneridae</taxon>
        <taxon>Pentapetalae</taxon>
        <taxon>asterids</taxon>
        <taxon>lamiids</taxon>
        <taxon>Solanales</taxon>
        <taxon>Solanaceae</taxon>
        <taxon>Solanoideae</taxon>
        <taxon>Solaneae</taxon>
        <taxon>Solanum</taxon>
    </lineage>
</organism>
<keyword evidence="3" id="KW-1185">Reference proteome</keyword>
<reference evidence="2" key="2">
    <citation type="submission" date="2015-06" db="UniProtKB">
        <authorList>
            <consortium name="EnsemblPlants"/>
        </authorList>
    </citation>
    <scope>IDENTIFICATION</scope>
    <source>
        <strain evidence="2">DM1-3 516 R44</strain>
    </source>
</reference>
<reference evidence="3" key="1">
    <citation type="journal article" date="2011" name="Nature">
        <title>Genome sequence and analysis of the tuber crop potato.</title>
        <authorList>
            <consortium name="The Potato Genome Sequencing Consortium"/>
        </authorList>
    </citation>
    <scope>NUCLEOTIDE SEQUENCE [LARGE SCALE GENOMIC DNA]</scope>
    <source>
        <strain evidence="3">cv. DM1-3 516 R44</strain>
    </source>
</reference>
<evidence type="ECO:0000313" key="3">
    <source>
        <dbReference type="Proteomes" id="UP000011115"/>
    </source>
</evidence>
<dbReference type="EnsemblPlants" id="PGSC0003DMT400086079">
    <property type="protein sequence ID" value="PGSC0003DMT400086079"/>
    <property type="gene ID" value="PGSC0003DMG400035650"/>
</dbReference>
<protein>
    <submittedName>
        <fullName evidence="2">Uncharacterized protein</fullName>
    </submittedName>
</protein>
<dbReference type="InParanoid" id="M1DAY0"/>
<dbReference type="AlphaFoldDB" id="M1DAY0"/>
<accession>M1DAY0</accession>
<sequence>MTFKKINSKSAFASKSGFASVSASVSAFASASAKTDGSKFFIVEENILDITTGSMRHVSRNQAKLLRQQASRVPSKSAIVFGSSPKGVKVSCKSRKRRHRRNGREGSSPIEPIYIQKFVLFSRQ</sequence>
<proteinExistence type="predicted"/>
<evidence type="ECO:0000256" key="1">
    <source>
        <dbReference type="SAM" id="MobiDB-lite"/>
    </source>
</evidence>
<feature type="region of interest" description="Disordered" evidence="1">
    <location>
        <begin position="82"/>
        <end position="109"/>
    </location>
</feature>
<evidence type="ECO:0000313" key="2">
    <source>
        <dbReference type="EnsemblPlants" id="PGSC0003DMT400086079"/>
    </source>
</evidence>
<dbReference type="Proteomes" id="UP000011115">
    <property type="component" value="Unassembled WGS sequence"/>
</dbReference>
<dbReference type="HOGENOM" id="CLU_2007971_0_0_1"/>
<dbReference type="Gramene" id="PGSC0003DMT400086079">
    <property type="protein sequence ID" value="PGSC0003DMT400086079"/>
    <property type="gene ID" value="PGSC0003DMG400035650"/>
</dbReference>